<keyword evidence="1" id="KW-0812">Transmembrane</keyword>
<evidence type="ECO:0000256" key="1">
    <source>
        <dbReference type="SAM" id="Phobius"/>
    </source>
</evidence>
<organism evidence="2 3">
    <name type="scientific">Massilia frigida</name>
    <dbReference type="NCBI Taxonomy" id="2609281"/>
    <lineage>
        <taxon>Bacteria</taxon>
        <taxon>Pseudomonadati</taxon>
        <taxon>Pseudomonadota</taxon>
        <taxon>Betaproteobacteria</taxon>
        <taxon>Burkholderiales</taxon>
        <taxon>Oxalobacteraceae</taxon>
        <taxon>Telluria group</taxon>
        <taxon>Massilia</taxon>
    </lineage>
</organism>
<feature type="transmembrane region" description="Helical" evidence="1">
    <location>
        <begin position="54"/>
        <end position="72"/>
    </location>
</feature>
<keyword evidence="1" id="KW-0472">Membrane</keyword>
<keyword evidence="1" id="KW-1133">Transmembrane helix</keyword>
<reference evidence="2 3" key="1">
    <citation type="submission" date="2019-10" db="EMBL/GenBank/DDBJ databases">
        <title>Taxonomy of Antarctic Massilia spp.: description of Massilia rubra sp. nov., Massilia aquatica sp. nov., Massilia mucilaginosa sp. nov., Massilia frigida sp. nov. isolated from streams, lakes and regoliths.</title>
        <authorList>
            <person name="Holochova P."/>
            <person name="Sedlacek I."/>
            <person name="Kralova S."/>
            <person name="Maslanova I."/>
            <person name="Busse H.-J."/>
            <person name="Stankova E."/>
            <person name="Vrbovska V."/>
            <person name="Kovarovic V."/>
            <person name="Bartak M."/>
            <person name="Svec P."/>
            <person name="Pantucek R."/>
        </authorList>
    </citation>
    <scope>NUCLEOTIDE SEQUENCE [LARGE SCALE GENOMIC DNA]</scope>
    <source>
        <strain evidence="2 3">CCM 8695</strain>
    </source>
</reference>
<protein>
    <submittedName>
        <fullName evidence="2">Uncharacterized protein</fullName>
    </submittedName>
</protein>
<evidence type="ECO:0000313" key="3">
    <source>
        <dbReference type="Proteomes" id="UP000621455"/>
    </source>
</evidence>
<keyword evidence="3" id="KW-1185">Reference proteome</keyword>
<comment type="caution">
    <text evidence="2">The sequence shown here is derived from an EMBL/GenBank/DDBJ whole genome shotgun (WGS) entry which is preliminary data.</text>
</comment>
<sequence length="102" mass="11035">MHQSDSILAMLLSEKGINYYKTMTGGSVKSPDNFSLLISPETIHVAGSMWIRNVIGLAFIATVACFFTAPVTEAPNAYDRPLPMPAELGLELLPQAQLVSPQ</sequence>
<gene>
    <name evidence="2" type="ORF">F2P44_17245</name>
</gene>
<dbReference type="RefSeq" id="WP_167088344.1">
    <property type="nucleotide sequence ID" value="NZ_WHJG01000017.1"/>
</dbReference>
<evidence type="ECO:0000313" key="2">
    <source>
        <dbReference type="EMBL" id="NHZ81008.1"/>
    </source>
</evidence>
<dbReference type="EMBL" id="WHJG01000017">
    <property type="protein sequence ID" value="NHZ81008.1"/>
    <property type="molecule type" value="Genomic_DNA"/>
</dbReference>
<name>A0ABX0NFZ1_9BURK</name>
<accession>A0ABX0NFZ1</accession>
<dbReference type="Proteomes" id="UP000621455">
    <property type="component" value="Unassembled WGS sequence"/>
</dbReference>
<proteinExistence type="predicted"/>